<evidence type="ECO:0000313" key="3">
    <source>
        <dbReference type="Proteomes" id="UP000646244"/>
    </source>
</evidence>
<dbReference type="Proteomes" id="UP000646244">
    <property type="component" value="Unassembled WGS sequence"/>
</dbReference>
<accession>A0A918TB39</accession>
<feature type="compositionally biased region" description="Basic and acidic residues" evidence="1">
    <location>
        <begin position="1"/>
        <end position="16"/>
    </location>
</feature>
<dbReference type="EMBL" id="BMVB01000002">
    <property type="protein sequence ID" value="GHC36362.1"/>
    <property type="molecule type" value="Genomic_DNA"/>
</dbReference>
<dbReference type="AlphaFoldDB" id="A0A918TB39"/>
<reference evidence="2" key="2">
    <citation type="submission" date="2020-09" db="EMBL/GenBank/DDBJ databases">
        <authorList>
            <person name="Sun Q."/>
            <person name="Ohkuma M."/>
        </authorList>
    </citation>
    <scope>NUCLEOTIDE SEQUENCE</scope>
    <source>
        <strain evidence="2">JCM 4633</strain>
    </source>
</reference>
<comment type="caution">
    <text evidence="2">The sequence shown here is derived from an EMBL/GenBank/DDBJ whole genome shotgun (WGS) entry which is preliminary data.</text>
</comment>
<protein>
    <submittedName>
        <fullName evidence="2">Uncharacterized protein</fullName>
    </submittedName>
</protein>
<organism evidence="2 3">
    <name type="scientific">Streptomyces cinnamoneus</name>
    <name type="common">Streptoverticillium cinnamoneum</name>
    <dbReference type="NCBI Taxonomy" id="53446"/>
    <lineage>
        <taxon>Bacteria</taxon>
        <taxon>Bacillati</taxon>
        <taxon>Actinomycetota</taxon>
        <taxon>Actinomycetes</taxon>
        <taxon>Kitasatosporales</taxon>
        <taxon>Streptomycetaceae</taxon>
        <taxon>Streptomyces</taxon>
        <taxon>Streptomyces cinnamoneus group</taxon>
    </lineage>
</organism>
<gene>
    <name evidence="2" type="ORF">GCM10010507_06920</name>
</gene>
<evidence type="ECO:0000313" key="2">
    <source>
        <dbReference type="EMBL" id="GHC36362.1"/>
    </source>
</evidence>
<feature type="compositionally biased region" description="Low complexity" evidence="1">
    <location>
        <begin position="24"/>
        <end position="46"/>
    </location>
</feature>
<sequence length="46" mass="4245">MGTKGDSVDKATHEEGDVGPAVTPSASAPRGAPAEGAGAAAGPAAR</sequence>
<name>A0A918TB39_STRCJ</name>
<feature type="region of interest" description="Disordered" evidence="1">
    <location>
        <begin position="1"/>
        <end position="46"/>
    </location>
</feature>
<reference evidence="2" key="1">
    <citation type="journal article" date="2014" name="Int. J. Syst. Evol. Microbiol.">
        <title>Complete genome sequence of Corynebacterium casei LMG S-19264T (=DSM 44701T), isolated from a smear-ripened cheese.</title>
        <authorList>
            <consortium name="US DOE Joint Genome Institute (JGI-PGF)"/>
            <person name="Walter F."/>
            <person name="Albersmeier A."/>
            <person name="Kalinowski J."/>
            <person name="Ruckert C."/>
        </authorList>
    </citation>
    <scope>NUCLEOTIDE SEQUENCE</scope>
    <source>
        <strain evidence="2">JCM 4633</strain>
    </source>
</reference>
<proteinExistence type="predicted"/>
<evidence type="ECO:0000256" key="1">
    <source>
        <dbReference type="SAM" id="MobiDB-lite"/>
    </source>
</evidence>